<dbReference type="InterPro" id="IPR002119">
    <property type="entry name" value="Histone_H2A"/>
</dbReference>
<evidence type="ECO:0000256" key="1">
    <source>
        <dbReference type="ARBA" id="ARBA00004123"/>
    </source>
</evidence>
<evidence type="ECO:0000256" key="9">
    <source>
        <dbReference type="RuleBase" id="RU003767"/>
    </source>
</evidence>
<evidence type="ECO:0000256" key="2">
    <source>
        <dbReference type="ARBA" id="ARBA00004286"/>
    </source>
</evidence>
<sequence length="146" mass="16238">MTGKTGKSLSKVLHVAGLKKRTNASVRAGLVFPVTRLRRYLKEINGAHKRLTLTAPVYLAAVLEYLVAELLELAGNACRDHRKKTIKPRHILLAIRNDDEIDKLLKDCHITEGGVVPHIAPVLLPGRRKLRFASRSQELDDAYNSG</sequence>
<dbReference type="InterPro" id="IPR032454">
    <property type="entry name" value="Histone_H2A_C"/>
</dbReference>
<evidence type="ECO:0000259" key="10">
    <source>
        <dbReference type="Pfam" id="PF00125"/>
    </source>
</evidence>
<dbReference type="PROSITE" id="PS00046">
    <property type="entry name" value="HISTONE_H2A"/>
    <property type="match status" value="1"/>
</dbReference>
<comment type="subunit">
    <text evidence="9">The nucleosome is a histone octamer containing two molecules each of H2A, H2B, H3 and H4 assembled in one H3-H4 heterotetramer and two H2A-H2B heterodimers. The octamer wraps approximately 147 bp of DNA.</text>
</comment>
<evidence type="ECO:0000313" key="13">
    <source>
        <dbReference type="Proteomes" id="UP001163846"/>
    </source>
</evidence>
<keyword evidence="5" id="KW-0007">Acetylation</keyword>
<feature type="domain" description="Core Histone H2A/H2B/H3" evidence="10">
    <location>
        <begin position="27"/>
        <end position="96"/>
    </location>
</feature>
<name>A0AA38PA77_9AGAR</name>
<comment type="similarity">
    <text evidence="3 9">Belongs to the histone H2A family.</text>
</comment>
<comment type="caution">
    <text evidence="12">The sequence shown here is derived from an EMBL/GenBank/DDBJ whole genome shotgun (WGS) entry which is preliminary data.</text>
</comment>
<organism evidence="12 13">
    <name type="scientific">Lentinula raphanica</name>
    <dbReference type="NCBI Taxonomy" id="153919"/>
    <lineage>
        <taxon>Eukaryota</taxon>
        <taxon>Fungi</taxon>
        <taxon>Dikarya</taxon>
        <taxon>Basidiomycota</taxon>
        <taxon>Agaricomycotina</taxon>
        <taxon>Agaricomycetes</taxon>
        <taxon>Agaricomycetidae</taxon>
        <taxon>Agaricales</taxon>
        <taxon>Marasmiineae</taxon>
        <taxon>Omphalotaceae</taxon>
        <taxon>Lentinula</taxon>
    </lineage>
</organism>
<dbReference type="GO" id="GO:0005634">
    <property type="term" value="C:nucleus"/>
    <property type="evidence" value="ECO:0007669"/>
    <property type="project" value="UniProtKB-SubCell"/>
</dbReference>
<dbReference type="SMART" id="SM00414">
    <property type="entry name" value="H2A"/>
    <property type="match status" value="1"/>
</dbReference>
<evidence type="ECO:0000256" key="6">
    <source>
        <dbReference type="ARBA" id="ARBA00023125"/>
    </source>
</evidence>
<evidence type="ECO:0000256" key="5">
    <source>
        <dbReference type="ARBA" id="ARBA00022990"/>
    </source>
</evidence>
<accession>A0AA38PA77</accession>
<dbReference type="PANTHER" id="PTHR23430">
    <property type="entry name" value="HISTONE H2A"/>
    <property type="match status" value="1"/>
</dbReference>
<evidence type="ECO:0000256" key="3">
    <source>
        <dbReference type="ARBA" id="ARBA00010691"/>
    </source>
</evidence>
<keyword evidence="6 9" id="KW-0238">DNA-binding</keyword>
<feature type="domain" description="Histone H2A C-terminal" evidence="11">
    <location>
        <begin position="99"/>
        <end position="125"/>
    </location>
</feature>
<dbReference type="Gene3D" id="1.10.20.10">
    <property type="entry name" value="Histone, subunit A"/>
    <property type="match status" value="1"/>
</dbReference>
<keyword evidence="4 9" id="KW-0158">Chromosome</keyword>
<dbReference type="GO" id="GO:0000786">
    <property type="term" value="C:nucleosome"/>
    <property type="evidence" value="ECO:0007669"/>
    <property type="project" value="UniProtKB-KW"/>
</dbReference>
<dbReference type="PRINTS" id="PR00620">
    <property type="entry name" value="HISTONEH2A"/>
</dbReference>
<dbReference type="GO" id="GO:0003677">
    <property type="term" value="F:DNA binding"/>
    <property type="evidence" value="ECO:0007669"/>
    <property type="project" value="UniProtKB-KW"/>
</dbReference>
<dbReference type="InterPro" id="IPR032458">
    <property type="entry name" value="Histone_H2A_CS"/>
</dbReference>
<dbReference type="SUPFAM" id="SSF47113">
    <property type="entry name" value="Histone-fold"/>
    <property type="match status" value="1"/>
</dbReference>
<comment type="subcellular location">
    <subcellularLocation>
        <location evidence="2">Chromosome</location>
    </subcellularLocation>
    <subcellularLocation>
        <location evidence="1 9">Nucleus</location>
    </subcellularLocation>
</comment>
<dbReference type="GO" id="GO:0046982">
    <property type="term" value="F:protein heterodimerization activity"/>
    <property type="evidence" value="ECO:0007669"/>
    <property type="project" value="InterPro"/>
</dbReference>
<dbReference type="Proteomes" id="UP001163846">
    <property type="component" value="Unassembled WGS sequence"/>
</dbReference>
<evidence type="ECO:0000259" key="11">
    <source>
        <dbReference type="Pfam" id="PF16211"/>
    </source>
</evidence>
<protein>
    <recommendedName>
        <fullName evidence="9">Histone H2A</fullName>
    </recommendedName>
</protein>
<dbReference type="Pfam" id="PF16211">
    <property type="entry name" value="Histone_H2A_C"/>
    <property type="match status" value="1"/>
</dbReference>
<dbReference type="GO" id="GO:0030527">
    <property type="term" value="F:structural constituent of chromatin"/>
    <property type="evidence" value="ECO:0007669"/>
    <property type="project" value="InterPro"/>
</dbReference>
<keyword evidence="13" id="KW-1185">Reference proteome</keyword>
<dbReference type="InterPro" id="IPR007125">
    <property type="entry name" value="H2A/H2B/H3"/>
</dbReference>
<dbReference type="CDD" id="cd00074">
    <property type="entry name" value="HFD_H2A"/>
    <property type="match status" value="1"/>
</dbReference>
<keyword evidence="8 9" id="KW-0544">Nucleosome core</keyword>
<reference evidence="12" key="1">
    <citation type="submission" date="2022-08" db="EMBL/GenBank/DDBJ databases">
        <authorList>
            <consortium name="DOE Joint Genome Institute"/>
            <person name="Min B."/>
            <person name="Riley R."/>
            <person name="Sierra-Patev S."/>
            <person name="Naranjo-Ortiz M."/>
            <person name="Looney B."/>
            <person name="Konkel Z."/>
            <person name="Slot J.C."/>
            <person name="Sakamoto Y."/>
            <person name="Steenwyk J.L."/>
            <person name="Rokas A."/>
            <person name="Carro J."/>
            <person name="Camarero S."/>
            <person name="Ferreira P."/>
            <person name="Molpeceres G."/>
            <person name="Ruiz-Duenas F.J."/>
            <person name="Serrano A."/>
            <person name="Henrissat B."/>
            <person name="Drula E."/>
            <person name="Hughes K.W."/>
            <person name="Mata J.L."/>
            <person name="Ishikawa N.K."/>
            <person name="Vargas-Isla R."/>
            <person name="Ushijima S."/>
            <person name="Smith C.A."/>
            <person name="Ahrendt S."/>
            <person name="Andreopoulos W."/>
            <person name="He G."/>
            <person name="Labutti K."/>
            <person name="Lipzen A."/>
            <person name="Ng V."/>
            <person name="Sandor L."/>
            <person name="Barry K."/>
            <person name="Martinez A.T."/>
            <person name="Xiao Y."/>
            <person name="Gibbons J.G."/>
            <person name="Terashima K."/>
            <person name="Hibbett D.S."/>
            <person name="Grigoriev I.V."/>
        </authorList>
    </citation>
    <scope>NUCLEOTIDE SEQUENCE</scope>
    <source>
        <strain evidence="12">TFB9207</strain>
    </source>
</reference>
<dbReference type="InterPro" id="IPR009072">
    <property type="entry name" value="Histone-fold"/>
</dbReference>
<evidence type="ECO:0000256" key="4">
    <source>
        <dbReference type="ARBA" id="ARBA00022454"/>
    </source>
</evidence>
<dbReference type="EMBL" id="MU806151">
    <property type="protein sequence ID" value="KAJ3839021.1"/>
    <property type="molecule type" value="Genomic_DNA"/>
</dbReference>
<dbReference type="Pfam" id="PF00125">
    <property type="entry name" value="Histone"/>
    <property type="match status" value="1"/>
</dbReference>
<dbReference type="AlphaFoldDB" id="A0AA38PA77"/>
<gene>
    <name evidence="12" type="ORF">F5878DRAFT_617807</name>
</gene>
<evidence type="ECO:0000313" key="12">
    <source>
        <dbReference type="EMBL" id="KAJ3839021.1"/>
    </source>
</evidence>
<evidence type="ECO:0000256" key="7">
    <source>
        <dbReference type="ARBA" id="ARBA00023242"/>
    </source>
</evidence>
<evidence type="ECO:0000256" key="8">
    <source>
        <dbReference type="ARBA" id="ARBA00023269"/>
    </source>
</evidence>
<proteinExistence type="inferred from homology"/>
<keyword evidence="7 9" id="KW-0539">Nucleus</keyword>